<protein>
    <submittedName>
        <fullName evidence="5">Nitroreductase</fullName>
    </submittedName>
</protein>
<organism evidence="5 6">
    <name type="scientific">Victivallis vadensis</name>
    <dbReference type="NCBI Taxonomy" id="172901"/>
    <lineage>
        <taxon>Bacteria</taxon>
        <taxon>Pseudomonadati</taxon>
        <taxon>Lentisphaerota</taxon>
        <taxon>Lentisphaeria</taxon>
        <taxon>Victivallales</taxon>
        <taxon>Victivallaceae</taxon>
        <taxon>Victivallis</taxon>
    </lineage>
</organism>
<dbReference type="PANTHER" id="PTHR43673:SF10">
    <property type="entry name" value="NADH DEHYDROGENASE_NAD(P)H NITROREDUCTASE XCC3605-RELATED"/>
    <property type="match status" value="1"/>
</dbReference>
<reference evidence="5 6" key="1">
    <citation type="submission" date="2018-04" db="EMBL/GenBank/DDBJ databases">
        <title>Genomic Encyclopedia of Type Strains, Phase IV (KMG-IV): sequencing the most valuable type-strain genomes for metagenomic binning, comparative biology and taxonomic classification.</title>
        <authorList>
            <person name="Goeker M."/>
        </authorList>
    </citation>
    <scope>NUCLEOTIDE SEQUENCE [LARGE SCALE GENOMIC DNA]</scope>
    <source>
        <strain evidence="5 6">DSM 14823</strain>
    </source>
</reference>
<feature type="domain" description="Nitroreductase" evidence="3">
    <location>
        <begin position="65"/>
        <end position="148"/>
    </location>
</feature>
<evidence type="ECO:0000313" key="4">
    <source>
        <dbReference type="EMBL" id="NMD87195.1"/>
    </source>
</evidence>
<dbReference type="GeneID" id="78295583"/>
<dbReference type="OrthoDB" id="9812105at2"/>
<dbReference type="GO" id="GO:0016491">
    <property type="term" value="F:oxidoreductase activity"/>
    <property type="evidence" value="ECO:0007669"/>
    <property type="project" value="UniProtKB-KW"/>
</dbReference>
<evidence type="ECO:0000313" key="6">
    <source>
        <dbReference type="Proteomes" id="UP000245959"/>
    </source>
</evidence>
<dbReference type="SUPFAM" id="SSF55469">
    <property type="entry name" value="FMN-dependent nitroreductase-like"/>
    <property type="match status" value="1"/>
</dbReference>
<dbReference type="EMBL" id="QEKH01000016">
    <property type="protein sequence ID" value="PVY40580.1"/>
    <property type="molecule type" value="Genomic_DNA"/>
</dbReference>
<comment type="similarity">
    <text evidence="1">Belongs to the nitroreductase family.</text>
</comment>
<sequence>MDFYDVVNYRRSIRSYKKDPVPDDALERIAKAASAAPSACNRQPVKLVAVKSPDKLARLYQACPMKFIAEAPMVLLALGNPKQAWQRPGDDHSIVEVDLGIMFEHVILAAEAEGLATCWVCAYTRANVDAALEIPAPWTVLALSPLGYANADPLPFNRKPLAETFEII</sequence>
<comment type="caution">
    <text evidence="5">The sequence shown here is derived from an EMBL/GenBank/DDBJ whole genome shotgun (WGS) entry which is preliminary data.</text>
</comment>
<reference evidence="4 7" key="2">
    <citation type="submission" date="2020-04" db="EMBL/GenBank/DDBJ databases">
        <authorList>
            <person name="Hitch T.C.A."/>
            <person name="Wylensek D."/>
            <person name="Clavel T."/>
        </authorList>
    </citation>
    <scope>NUCLEOTIDE SEQUENCE [LARGE SCALE GENOMIC DNA]</scope>
    <source>
        <strain evidence="4 7">COR2-253-APC-1A</strain>
    </source>
</reference>
<name>A0A2U1AW07_9BACT</name>
<dbReference type="InterPro" id="IPR000415">
    <property type="entry name" value="Nitroreductase-like"/>
</dbReference>
<dbReference type="Proteomes" id="UP000245959">
    <property type="component" value="Unassembled WGS sequence"/>
</dbReference>
<accession>A0A2U1AW07</accession>
<evidence type="ECO:0000259" key="3">
    <source>
        <dbReference type="Pfam" id="PF00881"/>
    </source>
</evidence>
<evidence type="ECO:0000256" key="2">
    <source>
        <dbReference type="ARBA" id="ARBA00023002"/>
    </source>
</evidence>
<proteinExistence type="inferred from homology"/>
<dbReference type="PANTHER" id="PTHR43673">
    <property type="entry name" value="NAD(P)H NITROREDUCTASE YDGI-RELATED"/>
    <property type="match status" value="1"/>
</dbReference>
<dbReference type="EMBL" id="JABAEW010000020">
    <property type="protein sequence ID" value="NMD87195.1"/>
    <property type="molecule type" value="Genomic_DNA"/>
</dbReference>
<keyword evidence="6" id="KW-1185">Reference proteome</keyword>
<evidence type="ECO:0000256" key="1">
    <source>
        <dbReference type="ARBA" id="ARBA00007118"/>
    </source>
</evidence>
<keyword evidence="2" id="KW-0560">Oxidoreductase</keyword>
<dbReference type="RefSeq" id="WP_116884285.1">
    <property type="nucleotide sequence ID" value="NZ_CABMMC010000180.1"/>
</dbReference>
<gene>
    <name evidence="5" type="ORF">C8D82_11631</name>
    <name evidence="4" type="ORF">HF882_11425</name>
</gene>
<evidence type="ECO:0000313" key="7">
    <source>
        <dbReference type="Proteomes" id="UP000576225"/>
    </source>
</evidence>
<evidence type="ECO:0000313" key="5">
    <source>
        <dbReference type="EMBL" id="PVY40580.1"/>
    </source>
</evidence>
<dbReference type="Proteomes" id="UP000576225">
    <property type="component" value="Unassembled WGS sequence"/>
</dbReference>
<feature type="domain" description="Nitroreductase" evidence="3">
    <location>
        <begin position="9"/>
        <end position="63"/>
    </location>
</feature>
<dbReference type="AlphaFoldDB" id="A0A2U1AW07"/>
<dbReference type="InterPro" id="IPR029479">
    <property type="entry name" value="Nitroreductase"/>
</dbReference>
<dbReference type="Pfam" id="PF00881">
    <property type="entry name" value="Nitroreductase"/>
    <property type="match status" value="2"/>
</dbReference>
<dbReference type="Gene3D" id="3.40.109.10">
    <property type="entry name" value="NADH Oxidase"/>
    <property type="match status" value="1"/>
</dbReference>